<evidence type="ECO:0000313" key="2">
    <source>
        <dbReference type="Proteomes" id="UP000053480"/>
    </source>
</evidence>
<accession>A0ACC6TND2</accession>
<evidence type="ECO:0000313" key="1">
    <source>
        <dbReference type="EMBL" id="MEW9491386.1"/>
    </source>
</evidence>
<name>A0ACC6TND2_9CREN</name>
<dbReference type="EMBL" id="JZWS03000004">
    <property type="protein sequence ID" value="MEW9491386.1"/>
    <property type="molecule type" value="Genomic_DNA"/>
</dbReference>
<comment type="caution">
    <text evidence="1">The sequence shown here is derived from an EMBL/GenBank/DDBJ whole genome shotgun (WGS) entry which is preliminary data.</text>
</comment>
<dbReference type="Proteomes" id="UP000053480">
    <property type="component" value="Unassembled WGS sequence"/>
</dbReference>
<reference evidence="1" key="1">
    <citation type="submission" date="2024-07" db="EMBL/GenBank/DDBJ databases">
        <title>Metagenome and Metagenome-Assembled Genomes of Archaea from a hot spring from the geothermal field of Los Azufres, Mexico.</title>
        <authorList>
            <person name="Marin-Paredes R."/>
            <person name="Martinez-Romero E."/>
            <person name="Servin-Garciduenas L.E."/>
        </authorList>
    </citation>
    <scope>NUCLEOTIDE SEQUENCE</scope>
    <source>
        <strain evidence="1">AZ1-454</strain>
    </source>
</reference>
<proteinExistence type="predicted"/>
<protein>
    <submittedName>
        <fullName evidence="1">Uncharacterized protein</fullName>
    </submittedName>
</protein>
<sequence length="149" mass="17163">MIDELLSKELETDALQEIPINSFSNDLEVLKKLRLRYNDELHKREVKIYEELAESLFEVRLGKYLEDGKGGGSFDSFVFELLEKIKELYISLLTGNLVSNNERVMCKVTKKVIVDGRTLDKGDIAFLPIRLVVPLWIAEYIIPCKLVDN</sequence>
<organism evidence="1 2">
    <name type="scientific">Candidatus Aramenus sulfurataquae</name>
    <dbReference type="NCBI Taxonomy" id="1326980"/>
    <lineage>
        <taxon>Archaea</taxon>
        <taxon>Thermoproteota</taxon>
        <taxon>Thermoprotei</taxon>
        <taxon>Sulfolobales</taxon>
        <taxon>Sulfolobaceae</taxon>
        <taxon>Candidatus Aramenus</taxon>
    </lineage>
</organism>
<gene>
    <name evidence="1" type="ORF">TQ35_0004185</name>
</gene>